<evidence type="ECO:0000313" key="7">
    <source>
        <dbReference type="EMBL" id="SHH99079.1"/>
    </source>
</evidence>
<keyword evidence="8" id="KW-1185">Reference proteome</keyword>
<evidence type="ECO:0000259" key="6">
    <source>
        <dbReference type="Pfam" id="PF00291"/>
    </source>
</evidence>
<organism evidence="7 8">
    <name type="scientific">Chryseolinea serpens</name>
    <dbReference type="NCBI Taxonomy" id="947013"/>
    <lineage>
        <taxon>Bacteria</taxon>
        <taxon>Pseudomonadati</taxon>
        <taxon>Bacteroidota</taxon>
        <taxon>Cytophagia</taxon>
        <taxon>Cytophagales</taxon>
        <taxon>Fulvivirgaceae</taxon>
        <taxon>Chryseolinea</taxon>
    </lineage>
</organism>
<protein>
    <submittedName>
        <fullName evidence="7">1-aminocyclopropane-1-carboxylate deaminase</fullName>
    </submittedName>
</protein>
<dbReference type="SUPFAM" id="SSF53686">
    <property type="entry name" value="Tryptophan synthase beta subunit-like PLP-dependent enzymes"/>
    <property type="match status" value="1"/>
</dbReference>
<feature type="active site" description="Nucleophile" evidence="4">
    <location>
        <position position="85"/>
    </location>
</feature>
<evidence type="ECO:0000313" key="8">
    <source>
        <dbReference type="Proteomes" id="UP000184212"/>
    </source>
</evidence>
<dbReference type="Proteomes" id="UP000184212">
    <property type="component" value="Unassembled WGS sequence"/>
</dbReference>
<dbReference type="OrthoDB" id="9801249at2"/>
<evidence type="ECO:0000256" key="5">
    <source>
        <dbReference type="PIRSR" id="PIRSR006278-2"/>
    </source>
</evidence>
<dbReference type="PANTHER" id="PTHR43780:SF2">
    <property type="entry name" value="1-AMINOCYCLOPROPANE-1-CARBOXYLATE DEAMINASE-RELATED"/>
    <property type="match status" value="1"/>
</dbReference>
<keyword evidence="3 5" id="KW-0663">Pyridoxal phosphate</keyword>
<comment type="cofactor">
    <cofactor evidence="1">
        <name>pyridoxal 5'-phosphate</name>
        <dbReference type="ChEBI" id="CHEBI:597326"/>
    </cofactor>
</comment>
<evidence type="ECO:0000256" key="1">
    <source>
        <dbReference type="ARBA" id="ARBA00001933"/>
    </source>
</evidence>
<dbReference type="Pfam" id="PF00291">
    <property type="entry name" value="PALP"/>
    <property type="match status" value="1"/>
</dbReference>
<dbReference type="EMBL" id="FQWQ01000006">
    <property type="protein sequence ID" value="SHH99079.1"/>
    <property type="molecule type" value="Genomic_DNA"/>
</dbReference>
<dbReference type="Gene3D" id="3.40.50.1100">
    <property type="match status" value="2"/>
</dbReference>
<proteinExistence type="inferred from homology"/>
<evidence type="ECO:0000256" key="3">
    <source>
        <dbReference type="ARBA" id="ARBA00022898"/>
    </source>
</evidence>
<dbReference type="STRING" id="947013.SAMN04488109_6546"/>
<dbReference type="GO" id="GO:0019148">
    <property type="term" value="F:D-cysteine desulfhydrase activity"/>
    <property type="evidence" value="ECO:0007669"/>
    <property type="project" value="TreeGrafter"/>
</dbReference>
<dbReference type="InterPro" id="IPR001926">
    <property type="entry name" value="TrpB-like_PALP"/>
</dbReference>
<accession>A0A1M5XH48</accession>
<feature type="modified residue" description="N6-(pyridoxal phosphate)lysine" evidence="5">
    <location>
        <position position="58"/>
    </location>
</feature>
<comment type="similarity">
    <text evidence="2">Belongs to the ACC deaminase/D-cysteine desulfhydrase family.</text>
</comment>
<dbReference type="InterPro" id="IPR027278">
    <property type="entry name" value="ACCD_DCysDesulf"/>
</dbReference>
<dbReference type="AlphaFoldDB" id="A0A1M5XH48"/>
<dbReference type="PANTHER" id="PTHR43780">
    <property type="entry name" value="1-AMINOCYCLOPROPANE-1-CARBOXYLATE DEAMINASE-RELATED"/>
    <property type="match status" value="1"/>
</dbReference>
<name>A0A1M5XH48_9BACT</name>
<dbReference type="RefSeq" id="WP_084138523.1">
    <property type="nucleotide sequence ID" value="NZ_FQWQ01000006.1"/>
</dbReference>
<sequence>MQPFGEDFFLIFDVNLYCVLAYQSTPLVEINDPAFAAAGIRVVLKREDLNHPHVSGNKWWKLKYNIEKVLQHPSRTLLTFGGAYSNHLYATAAACHELGLRSIGVVRGEEHPLLNDTLQFVKDQGMQLHYVSRESYRHKTEADFIDALENEFGAFVLVPEGGSNEEAVQGASEFAASLDQSFDYLCCPVGTGGTLAGLIRGYNSTKTILGFSVLKGAYGMVEEIRHWNPGKTNWQLITDYHFGGYAKSTPDLLQFIAQFKARHAVPLEPIYTGKMMSGIFDLTKQGFFKRGSTLLAIHTGGLQGK</sequence>
<reference evidence="7 8" key="1">
    <citation type="submission" date="2016-11" db="EMBL/GenBank/DDBJ databases">
        <authorList>
            <person name="Jaros S."/>
            <person name="Januszkiewicz K."/>
            <person name="Wedrychowicz H."/>
        </authorList>
    </citation>
    <scope>NUCLEOTIDE SEQUENCE [LARGE SCALE GENOMIC DNA]</scope>
    <source>
        <strain evidence="7 8">DSM 24574</strain>
    </source>
</reference>
<dbReference type="PIRSF" id="PIRSF006278">
    <property type="entry name" value="ACCD_DCysDesulf"/>
    <property type="match status" value="1"/>
</dbReference>
<feature type="domain" description="Tryptophan synthase beta chain-like PALP" evidence="6">
    <location>
        <begin position="21"/>
        <end position="300"/>
    </location>
</feature>
<evidence type="ECO:0000256" key="4">
    <source>
        <dbReference type="PIRSR" id="PIRSR006278-1"/>
    </source>
</evidence>
<dbReference type="InterPro" id="IPR036052">
    <property type="entry name" value="TrpB-like_PALP_sf"/>
</dbReference>
<evidence type="ECO:0000256" key="2">
    <source>
        <dbReference type="ARBA" id="ARBA00008639"/>
    </source>
</evidence>
<gene>
    <name evidence="7" type="ORF">SAMN04488109_6546</name>
</gene>